<protein>
    <submittedName>
        <fullName evidence="1">Site-specific DNA-methyltransferase (Adenine-specific)</fullName>
    </submittedName>
</protein>
<name>A0A1M4VFN2_MARH1</name>
<dbReference type="EMBL" id="FQUI01000011">
    <property type="protein sequence ID" value="SHE67655.1"/>
    <property type="molecule type" value="Genomic_DNA"/>
</dbReference>
<sequence>MPLSLIEELPEIVKEGKVEAEKILEKIEKRNELRLQTNELVILNKDEVNIFGNIIENIDLKAQNDSF</sequence>
<dbReference type="GO" id="GO:0008168">
    <property type="term" value="F:methyltransferase activity"/>
    <property type="evidence" value="ECO:0007669"/>
    <property type="project" value="UniProtKB-KW"/>
</dbReference>
<dbReference type="RefSeq" id="WP_072863901.1">
    <property type="nucleotide sequence ID" value="NZ_FQUI01000011.1"/>
</dbReference>
<gene>
    <name evidence="1" type="ORF">SAMN02745164_00912</name>
</gene>
<dbReference type="Proteomes" id="UP000184334">
    <property type="component" value="Unassembled WGS sequence"/>
</dbReference>
<evidence type="ECO:0000313" key="1">
    <source>
        <dbReference type="EMBL" id="SHE67655.1"/>
    </source>
</evidence>
<dbReference type="GO" id="GO:0032259">
    <property type="term" value="P:methylation"/>
    <property type="evidence" value="ECO:0007669"/>
    <property type="project" value="UniProtKB-KW"/>
</dbReference>
<keyword evidence="2" id="KW-1185">Reference proteome</keyword>
<comment type="caution">
    <text evidence="1">The sequence shown here is derived from an EMBL/GenBank/DDBJ whole genome shotgun (WGS) entry which is preliminary data.</text>
</comment>
<reference evidence="1" key="1">
    <citation type="submission" date="2016-11" db="EMBL/GenBank/DDBJ databases">
        <authorList>
            <person name="Varghese N."/>
            <person name="Submissions S."/>
        </authorList>
    </citation>
    <scope>NUCLEOTIDE SEQUENCE [LARGE SCALE GENOMIC DNA]</scope>
    <source>
        <strain evidence="1">DSM 16785</strain>
    </source>
</reference>
<evidence type="ECO:0000313" key="2">
    <source>
        <dbReference type="Proteomes" id="UP000184334"/>
    </source>
</evidence>
<dbReference type="AlphaFoldDB" id="A0A1M4VFN2"/>
<organism evidence="1 2">
    <name type="scientific">Marinitoga hydrogenitolerans (strain DSM 16785 / JCM 12826 / AT1271)</name>
    <dbReference type="NCBI Taxonomy" id="1122195"/>
    <lineage>
        <taxon>Bacteria</taxon>
        <taxon>Thermotogati</taxon>
        <taxon>Thermotogota</taxon>
        <taxon>Thermotogae</taxon>
        <taxon>Petrotogales</taxon>
        <taxon>Petrotogaceae</taxon>
        <taxon>Marinitoga</taxon>
    </lineage>
</organism>
<accession>A0A1M4VFN2</accession>
<proteinExistence type="predicted"/>